<reference evidence="1 2" key="1">
    <citation type="journal article" date="2019" name="Commun. Biol.">
        <title>The bagworm genome reveals a unique fibroin gene that provides high tensile strength.</title>
        <authorList>
            <person name="Kono N."/>
            <person name="Nakamura H."/>
            <person name="Ohtoshi R."/>
            <person name="Tomita M."/>
            <person name="Numata K."/>
            <person name="Arakawa K."/>
        </authorList>
    </citation>
    <scope>NUCLEOTIDE SEQUENCE [LARGE SCALE GENOMIC DNA]</scope>
</reference>
<dbReference type="EMBL" id="BGZK01001804">
    <property type="protein sequence ID" value="GBP86618.1"/>
    <property type="molecule type" value="Genomic_DNA"/>
</dbReference>
<organism evidence="1 2">
    <name type="scientific">Eumeta variegata</name>
    <name type="common">Bagworm moth</name>
    <name type="synonym">Eumeta japonica</name>
    <dbReference type="NCBI Taxonomy" id="151549"/>
    <lineage>
        <taxon>Eukaryota</taxon>
        <taxon>Metazoa</taxon>
        <taxon>Ecdysozoa</taxon>
        <taxon>Arthropoda</taxon>
        <taxon>Hexapoda</taxon>
        <taxon>Insecta</taxon>
        <taxon>Pterygota</taxon>
        <taxon>Neoptera</taxon>
        <taxon>Endopterygota</taxon>
        <taxon>Lepidoptera</taxon>
        <taxon>Glossata</taxon>
        <taxon>Ditrysia</taxon>
        <taxon>Tineoidea</taxon>
        <taxon>Psychidae</taxon>
        <taxon>Oiketicinae</taxon>
        <taxon>Eumeta</taxon>
    </lineage>
</organism>
<evidence type="ECO:0000313" key="1">
    <source>
        <dbReference type="EMBL" id="GBP86618.1"/>
    </source>
</evidence>
<accession>A0A4C1ZFQ5</accession>
<evidence type="ECO:0000313" key="2">
    <source>
        <dbReference type="Proteomes" id="UP000299102"/>
    </source>
</evidence>
<proteinExistence type="predicted"/>
<comment type="caution">
    <text evidence="1">The sequence shown here is derived from an EMBL/GenBank/DDBJ whole genome shotgun (WGS) entry which is preliminary data.</text>
</comment>
<dbReference type="AlphaFoldDB" id="A0A4C1ZFQ5"/>
<keyword evidence="2" id="KW-1185">Reference proteome</keyword>
<dbReference type="Proteomes" id="UP000299102">
    <property type="component" value="Unassembled WGS sequence"/>
</dbReference>
<gene>
    <name evidence="1" type="ORF">EVAR_85751_1</name>
</gene>
<name>A0A4C1ZFQ5_EUMVA</name>
<protein>
    <submittedName>
        <fullName evidence="1">Uncharacterized protein</fullName>
    </submittedName>
</protein>
<sequence>MSSGNQSEGAFRTRPRQITLNNRMKTLRPSKARRELQRNALAAVGFRKERAMQFLPILLTLPWTMFLTFDDCRIFSRHWVEHTASKRRSFVLLAMNDK</sequence>